<dbReference type="Proteomes" id="UP001207582">
    <property type="component" value="Unassembled WGS sequence"/>
</dbReference>
<accession>A0ABT3J695</accession>
<comment type="caution">
    <text evidence="1">The sequence shown here is derived from an EMBL/GenBank/DDBJ whole genome shotgun (WGS) entry which is preliminary data.</text>
</comment>
<evidence type="ECO:0000313" key="2">
    <source>
        <dbReference type="Proteomes" id="UP001207582"/>
    </source>
</evidence>
<sequence length="162" mass="17933">MQTRPLTQPRRGMIIHAPFEEGSTNGNYGTVTKVRPDGFDYHVHNGDYDVTVGPNGSLAVESGGPIRNSGFFEILSLTAEEAHLTYLAGVRGVSALIDTETVELDQVIGHLPEEYRPEEVRLEEHAIAFIREAGLDKHFAGWLLKKEQAEPDLEDETCDPAF</sequence>
<organism evidence="1 2">
    <name type="scientific">Defluviimonas salinarum</name>
    <dbReference type="NCBI Taxonomy" id="2992147"/>
    <lineage>
        <taxon>Bacteria</taxon>
        <taxon>Pseudomonadati</taxon>
        <taxon>Pseudomonadota</taxon>
        <taxon>Alphaproteobacteria</taxon>
        <taxon>Rhodobacterales</taxon>
        <taxon>Paracoccaceae</taxon>
        <taxon>Albidovulum</taxon>
    </lineage>
</organism>
<evidence type="ECO:0000313" key="1">
    <source>
        <dbReference type="EMBL" id="MCW3782919.1"/>
    </source>
</evidence>
<keyword evidence="2" id="KW-1185">Reference proteome</keyword>
<proteinExistence type="predicted"/>
<dbReference type="EMBL" id="JAPDOG010000014">
    <property type="protein sequence ID" value="MCW3782919.1"/>
    <property type="molecule type" value="Genomic_DNA"/>
</dbReference>
<name>A0ABT3J695_9RHOB</name>
<protein>
    <submittedName>
        <fullName evidence="1">Uncharacterized protein</fullName>
    </submittedName>
</protein>
<reference evidence="1 2" key="1">
    <citation type="submission" date="2022-10" db="EMBL/GenBank/DDBJ databases">
        <title>Defluviimonas sp. CAU 1641 isolated from mud.</title>
        <authorList>
            <person name="Kim W."/>
        </authorList>
    </citation>
    <scope>NUCLEOTIDE SEQUENCE [LARGE SCALE GENOMIC DNA]</scope>
    <source>
        <strain evidence="1 2">CAU 1641</strain>
    </source>
</reference>
<gene>
    <name evidence="1" type="ORF">OM960_15295</name>
</gene>
<dbReference type="RefSeq" id="WP_264772553.1">
    <property type="nucleotide sequence ID" value="NZ_JAPDOG010000014.1"/>
</dbReference>